<reference evidence="1" key="2">
    <citation type="submission" date="2022-06" db="UniProtKB">
        <authorList>
            <consortium name="EnsemblMetazoa"/>
        </authorList>
    </citation>
    <scope>IDENTIFICATION</scope>
    <source>
        <strain evidence="1">PS312</strain>
    </source>
</reference>
<keyword evidence="2" id="KW-1185">Reference proteome</keyword>
<gene>
    <name evidence="1" type="primary">WBGene00116140</name>
</gene>
<evidence type="ECO:0000313" key="2">
    <source>
        <dbReference type="Proteomes" id="UP000005239"/>
    </source>
</evidence>
<evidence type="ECO:0000313" key="1">
    <source>
        <dbReference type="EnsemblMetazoa" id="PPA26586.1"/>
    </source>
</evidence>
<name>A0A2A6C8T1_PRIPA</name>
<dbReference type="Proteomes" id="UP000005239">
    <property type="component" value="Unassembled WGS sequence"/>
</dbReference>
<sequence>MISLPIAPIPVPVPAPPVAAGQPIAPVVVAPADPLGGFLSGVSNVMSQAANGFTQFLNALAALARSSAPIVGPLLQALVAGENVAAAAASVAIPVALSVVNSGFYGGRHGYYGGGFGFGPFGIG</sequence>
<dbReference type="EnsemblMetazoa" id="PPA26586.1">
    <property type="protein sequence ID" value="PPA26586.1"/>
    <property type="gene ID" value="WBGene00116140"/>
</dbReference>
<proteinExistence type="predicted"/>
<protein>
    <submittedName>
        <fullName evidence="1">Uncharacterized protein</fullName>
    </submittedName>
</protein>
<accession>A0A8R1UG36</accession>
<organism evidence="1 2">
    <name type="scientific">Pristionchus pacificus</name>
    <name type="common">Parasitic nematode worm</name>
    <dbReference type="NCBI Taxonomy" id="54126"/>
    <lineage>
        <taxon>Eukaryota</taxon>
        <taxon>Metazoa</taxon>
        <taxon>Ecdysozoa</taxon>
        <taxon>Nematoda</taxon>
        <taxon>Chromadorea</taxon>
        <taxon>Rhabditida</taxon>
        <taxon>Rhabditina</taxon>
        <taxon>Diplogasteromorpha</taxon>
        <taxon>Diplogasteroidea</taxon>
        <taxon>Neodiplogasteridae</taxon>
        <taxon>Pristionchus</taxon>
    </lineage>
</organism>
<reference evidence="2" key="1">
    <citation type="journal article" date="2008" name="Nat. Genet.">
        <title>The Pristionchus pacificus genome provides a unique perspective on nematode lifestyle and parasitism.</title>
        <authorList>
            <person name="Dieterich C."/>
            <person name="Clifton S.W."/>
            <person name="Schuster L.N."/>
            <person name="Chinwalla A."/>
            <person name="Delehaunty K."/>
            <person name="Dinkelacker I."/>
            <person name="Fulton L."/>
            <person name="Fulton R."/>
            <person name="Godfrey J."/>
            <person name="Minx P."/>
            <person name="Mitreva M."/>
            <person name="Roeseler W."/>
            <person name="Tian H."/>
            <person name="Witte H."/>
            <person name="Yang S.P."/>
            <person name="Wilson R.K."/>
            <person name="Sommer R.J."/>
        </authorList>
    </citation>
    <scope>NUCLEOTIDE SEQUENCE [LARGE SCALE GENOMIC DNA]</scope>
    <source>
        <strain evidence="2">PS312</strain>
    </source>
</reference>
<dbReference type="AlphaFoldDB" id="A0A2A6C8T1"/>
<accession>A0A2A6C8T1</accession>